<protein>
    <recommendedName>
        <fullName evidence="1">F-box domain-containing protein</fullName>
    </recommendedName>
</protein>
<evidence type="ECO:0000313" key="3">
    <source>
        <dbReference type="Proteomes" id="UP000829354"/>
    </source>
</evidence>
<dbReference type="Pfam" id="PF01827">
    <property type="entry name" value="FTH"/>
    <property type="match status" value="1"/>
</dbReference>
<organism evidence="2 3">
    <name type="scientific">Caenorhabditis briggsae</name>
    <dbReference type="NCBI Taxonomy" id="6238"/>
    <lineage>
        <taxon>Eukaryota</taxon>
        <taxon>Metazoa</taxon>
        <taxon>Ecdysozoa</taxon>
        <taxon>Nematoda</taxon>
        <taxon>Chromadorea</taxon>
        <taxon>Rhabditida</taxon>
        <taxon>Rhabditina</taxon>
        <taxon>Rhabditomorpha</taxon>
        <taxon>Rhabditoidea</taxon>
        <taxon>Rhabditidae</taxon>
        <taxon>Peloderinae</taxon>
        <taxon>Caenorhabditis</taxon>
    </lineage>
</organism>
<accession>A0AAE9F8Z0</accession>
<dbReference type="EMBL" id="CP092624">
    <property type="protein sequence ID" value="UMM37312.1"/>
    <property type="molecule type" value="Genomic_DNA"/>
</dbReference>
<reference evidence="2 3" key="1">
    <citation type="submission" date="2022-04" db="EMBL/GenBank/DDBJ databases">
        <title>Chromosome-level reference genomes for two strains of Caenorhabditis briggsae: an improved platform for comparative genomics.</title>
        <authorList>
            <person name="Stevens L."/>
            <person name="Andersen E."/>
        </authorList>
    </citation>
    <scope>NUCLEOTIDE SEQUENCE [LARGE SCALE GENOMIC DNA]</scope>
    <source>
        <strain evidence="2">VX34</strain>
        <tissue evidence="2">Whole-organism</tissue>
    </source>
</reference>
<feature type="domain" description="F-box" evidence="1">
    <location>
        <begin position="74"/>
        <end position="121"/>
    </location>
</feature>
<dbReference type="Pfam" id="PF17906">
    <property type="entry name" value="HTH_48"/>
    <property type="match status" value="1"/>
</dbReference>
<dbReference type="AlphaFoldDB" id="A0AAE9F8Z0"/>
<dbReference type="Proteomes" id="UP000829354">
    <property type="component" value="Chromosome V"/>
</dbReference>
<dbReference type="PANTHER" id="PTHR23015">
    <property type="entry name" value="UNCHARACTERIZED C.ELEGANS PROTEIN"/>
    <property type="match status" value="1"/>
</dbReference>
<keyword evidence="3" id="KW-1185">Reference proteome</keyword>
<name>A0AAE9F8Z0_CAEBR</name>
<sequence length="379" mass="45003">MEKIPEFLKNNDHYLKSCILYEVLQKKPIFDSYRTFCDTVGQDAMEYRDFEFWYHRFGRGELDFDYDRSLDPVPKTLMDMPANLMQKITKDLDPFERSYLRLMNHGLKSFIDSFPTVFKRHIYIDVLDKELVLRLNGKKYGFEKEGDGCKFSTPKNDWRFEKSEKSYIQKGLEYLTLVFKIPNLQTNLLWWGVTDQTSELDDLLPVPFFAKSAFLVVYNFDKMVRLLTSLKPGHLEEFKLHFKEPIGKEHFTRVFETEQFKQAESVEIHRIVVFDLEDLVSFSHLKSFTCGLTSITEPEEILQIRDTISTFKDIEWCKISYRRNGTPIGLLAEVLEEEVPEGPLESFTHRYENPESKKTLEFKIQEKREYCDIDIRKIL</sequence>
<dbReference type="InterPro" id="IPR002900">
    <property type="entry name" value="DUF38/FTH_CAE_spp"/>
</dbReference>
<dbReference type="PANTHER" id="PTHR23015:SF4">
    <property type="entry name" value="DUF38 DOMAIN-CONTAINING PROTEIN-RELATED"/>
    <property type="match status" value="1"/>
</dbReference>
<dbReference type="Gene3D" id="1.10.10.1450">
    <property type="match status" value="1"/>
</dbReference>
<evidence type="ECO:0000259" key="1">
    <source>
        <dbReference type="PROSITE" id="PS50181"/>
    </source>
</evidence>
<dbReference type="InterPro" id="IPR041426">
    <property type="entry name" value="Mos1_HTH"/>
</dbReference>
<gene>
    <name evidence="2" type="ORF">L5515_009103</name>
</gene>
<evidence type="ECO:0000313" key="2">
    <source>
        <dbReference type="EMBL" id="UMM37312.1"/>
    </source>
</evidence>
<dbReference type="InterPro" id="IPR001810">
    <property type="entry name" value="F-box_dom"/>
</dbReference>
<dbReference type="PROSITE" id="PS50181">
    <property type="entry name" value="FBOX"/>
    <property type="match status" value="1"/>
</dbReference>
<dbReference type="InterPro" id="IPR040161">
    <property type="entry name" value="FB224"/>
</dbReference>
<dbReference type="CDD" id="cd22150">
    <property type="entry name" value="F-box_CeFBXA-like"/>
    <property type="match status" value="1"/>
</dbReference>
<proteinExistence type="predicted"/>